<accession>A0AA39IWR5</accession>
<evidence type="ECO:0000313" key="2">
    <source>
        <dbReference type="Proteomes" id="UP001175226"/>
    </source>
</evidence>
<name>A0AA39IWR5_9AGAR</name>
<comment type="caution">
    <text evidence="1">The sequence shown here is derived from an EMBL/GenBank/DDBJ whole genome shotgun (WGS) entry which is preliminary data.</text>
</comment>
<evidence type="ECO:0000313" key="1">
    <source>
        <dbReference type="EMBL" id="KAK0431265.1"/>
    </source>
</evidence>
<protein>
    <submittedName>
        <fullName evidence="1">Uncharacterized protein</fullName>
    </submittedName>
</protein>
<dbReference type="EMBL" id="JAUEPT010000118">
    <property type="protein sequence ID" value="KAK0431265.1"/>
    <property type="molecule type" value="Genomic_DNA"/>
</dbReference>
<proteinExistence type="predicted"/>
<gene>
    <name evidence="1" type="ORF">EV421DRAFT_1911995</name>
</gene>
<dbReference type="Proteomes" id="UP001175226">
    <property type="component" value="Unassembled WGS sequence"/>
</dbReference>
<organism evidence="1 2">
    <name type="scientific">Armillaria borealis</name>
    <dbReference type="NCBI Taxonomy" id="47425"/>
    <lineage>
        <taxon>Eukaryota</taxon>
        <taxon>Fungi</taxon>
        <taxon>Dikarya</taxon>
        <taxon>Basidiomycota</taxon>
        <taxon>Agaricomycotina</taxon>
        <taxon>Agaricomycetes</taxon>
        <taxon>Agaricomycetidae</taxon>
        <taxon>Agaricales</taxon>
        <taxon>Marasmiineae</taxon>
        <taxon>Physalacriaceae</taxon>
        <taxon>Armillaria</taxon>
    </lineage>
</organism>
<sequence length="185" mass="20976">MTLRQGRCTSALRMRATRHLYGHRPSVAQRPASIAVHRIRSQGRDFAAKVLDVSPPTWTHRRRVTVLVNWDDAFAVAFDAKLRIAGETVKKSIVLLTARILGEYAGEMTGCVHVRIERDPIHEMDVVNAFKVQNESRFLSREADVFLTDHVVEDVPIRSFVVCDSGESSLLVSLKSYFYHQISRS</sequence>
<reference evidence="1" key="1">
    <citation type="submission" date="2023-06" db="EMBL/GenBank/DDBJ databases">
        <authorList>
            <consortium name="Lawrence Berkeley National Laboratory"/>
            <person name="Ahrendt S."/>
            <person name="Sahu N."/>
            <person name="Indic B."/>
            <person name="Wong-Bajracharya J."/>
            <person name="Merenyi Z."/>
            <person name="Ke H.-M."/>
            <person name="Monk M."/>
            <person name="Kocsube S."/>
            <person name="Drula E."/>
            <person name="Lipzen A."/>
            <person name="Balint B."/>
            <person name="Henrissat B."/>
            <person name="Andreopoulos B."/>
            <person name="Martin F.M."/>
            <person name="Harder C.B."/>
            <person name="Rigling D."/>
            <person name="Ford K.L."/>
            <person name="Foster G.D."/>
            <person name="Pangilinan J."/>
            <person name="Papanicolaou A."/>
            <person name="Barry K."/>
            <person name="LaButti K."/>
            <person name="Viragh M."/>
            <person name="Koriabine M."/>
            <person name="Yan M."/>
            <person name="Riley R."/>
            <person name="Champramary S."/>
            <person name="Plett K.L."/>
            <person name="Tsai I.J."/>
            <person name="Slot J."/>
            <person name="Sipos G."/>
            <person name="Plett J."/>
            <person name="Nagy L.G."/>
            <person name="Grigoriev I.V."/>
        </authorList>
    </citation>
    <scope>NUCLEOTIDE SEQUENCE</scope>
    <source>
        <strain evidence="1">FPL87.14</strain>
    </source>
</reference>
<keyword evidence="2" id="KW-1185">Reference proteome</keyword>
<dbReference type="AlphaFoldDB" id="A0AA39IWR5"/>